<comment type="caution">
    <text evidence="1">The sequence shown here is derived from an EMBL/GenBank/DDBJ whole genome shotgun (WGS) entry which is preliminary data.</text>
</comment>
<keyword evidence="2" id="KW-1185">Reference proteome</keyword>
<organism evidence="1 2">
    <name type="scientific">Paraphoma chrysanthemicola</name>
    <dbReference type="NCBI Taxonomy" id="798071"/>
    <lineage>
        <taxon>Eukaryota</taxon>
        <taxon>Fungi</taxon>
        <taxon>Dikarya</taxon>
        <taxon>Ascomycota</taxon>
        <taxon>Pezizomycotina</taxon>
        <taxon>Dothideomycetes</taxon>
        <taxon>Pleosporomycetidae</taxon>
        <taxon>Pleosporales</taxon>
        <taxon>Pleosporineae</taxon>
        <taxon>Phaeosphaeriaceae</taxon>
        <taxon>Paraphoma</taxon>
    </lineage>
</organism>
<dbReference type="AlphaFoldDB" id="A0A8K0RE92"/>
<dbReference type="Proteomes" id="UP000813461">
    <property type="component" value="Unassembled WGS sequence"/>
</dbReference>
<evidence type="ECO:0000313" key="2">
    <source>
        <dbReference type="Proteomes" id="UP000813461"/>
    </source>
</evidence>
<sequence>MSMTVGPTDIPVAVLDLNGNPICGDGPVPVLRRSCSGHLLQPCNAVIKASEMTAPVAVAPDQIVTLRHATVHEVHVLQTARKNTTRVLKKRVRFSALCAKNSSSDGSKLTSPVLLEGNHVADEMDVHNCRNEGESLRCITQSILSHDCPDTVSSGEAACMIAPMQPICTSLSLVLSPSNLFVTCTSVELIRKEVLRGQHMLRYFQDEDEHREFQPECMVAPLRIKSKNQSDHPEIADKKLEDLSVYSYQNCSNNTSMVANFNRYSASASESQDSSNASSMVGDFHGYHNVPVGFDAEGEQLRTSEVYTQGIVISPCSGPSAPSLHDSAHIPSVVDRDTATLVGGPQDHETVPSISRSPLRVRNMVDMTAADIRTSTTIHDEVFDFVNFTLAPPPSNPPNQRDSTLSYAQHDYGTLAAILSNRASTPDTLLGSQASFRPRSKLSVSTIFDSDRAVHSLSDSRSIAALQRGIAWFEEHLPVRPGLISARVPRWSARVKAGFREGLGEVEEFLGGLL</sequence>
<name>A0A8K0RE92_9PLEO</name>
<accession>A0A8K0RE92</accession>
<evidence type="ECO:0000313" key="1">
    <source>
        <dbReference type="EMBL" id="KAH7090713.1"/>
    </source>
</evidence>
<dbReference type="OrthoDB" id="10438080at2759"/>
<dbReference type="EMBL" id="JAGMVJ010000005">
    <property type="protein sequence ID" value="KAH7090713.1"/>
    <property type="molecule type" value="Genomic_DNA"/>
</dbReference>
<gene>
    <name evidence="1" type="ORF">FB567DRAFT_618273</name>
</gene>
<proteinExistence type="predicted"/>
<protein>
    <submittedName>
        <fullName evidence="1">Uncharacterized protein</fullName>
    </submittedName>
</protein>
<reference evidence="1" key="1">
    <citation type="journal article" date="2021" name="Nat. Commun.">
        <title>Genetic determinants of endophytism in the Arabidopsis root mycobiome.</title>
        <authorList>
            <person name="Mesny F."/>
            <person name="Miyauchi S."/>
            <person name="Thiergart T."/>
            <person name="Pickel B."/>
            <person name="Atanasova L."/>
            <person name="Karlsson M."/>
            <person name="Huettel B."/>
            <person name="Barry K.W."/>
            <person name="Haridas S."/>
            <person name="Chen C."/>
            <person name="Bauer D."/>
            <person name="Andreopoulos W."/>
            <person name="Pangilinan J."/>
            <person name="LaButti K."/>
            <person name="Riley R."/>
            <person name="Lipzen A."/>
            <person name="Clum A."/>
            <person name="Drula E."/>
            <person name="Henrissat B."/>
            <person name="Kohler A."/>
            <person name="Grigoriev I.V."/>
            <person name="Martin F.M."/>
            <person name="Hacquard S."/>
        </authorList>
    </citation>
    <scope>NUCLEOTIDE SEQUENCE</scope>
    <source>
        <strain evidence="1">MPI-SDFR-AT-0120</strain>
    </source>
</reference>